<dbReference type="STRING" id="157733.AB986_17880"/>
<dbReference type="SUPFAM" id="SSF144091">
    <property type="entry name" value="Rhomboid-like"/>
    <property type="match status" value="1"/>
</dbReference>
<feature type="transmembrane region" description="Helical" evidence="7">
    <location>
        <begin position="120"/>
        <end position="140"/>
    </location>
</feature>
<keyword evidence="10" id="KW-1185">Reference proteome</keyword>
<dbReference type="GO" id="GO:0016020">
    <property type="term" value="C:membrane"/>
    <property type="evidence" value="ECO:0007669"/>
    <property type="project" value="UniProtKB-SubCell"/>
</dbReference>
<protein>
    <submittedName>
        <fullName evidence="9">Peptidase S54</fullName>
    </submittedName>
</protein>
<dbReference type="PANTHER" id="PTHR43731:SF14">
    <property type="entry name" value="PRESENILIN-ASSOCIATED RHOMBOID-LIKE PROTEIN, MITOCHONDRIAL"/>
    <property type="match status" value="1"/>
</dbReference>
<evidence type="ECO:0000313" key="9">
    <source>
        <dbReference type="EMBL" id="KMM36315.1"/>
    </source>
</evidence>
<feature type="transmembrane region" description="Helical" evidence="7">
    <location>
        <begin position="176"/>
        <end position="197"/>
    </location>
</feature>
<keyword evidence="5 7" id="KW-1133">Transmembrane helix</keyword>
<evidence type="ECO:0000256" key="2">
    <source>
        <dbReference type="ARBA" id="ARBA00009045"/>
    </source>
</evidence>
<dbReference type="GO" id="GO:0004252">
    <property type="term" value="F:serine-type endopeptidase activity"/>
    <property type="evidence" value="ECO:0007669"/>
    <property type="project" value="InterPro"/>
</dbReference>
<name>A0A0J6CT96_9BACL</name>
<comment type="subcellular location">
    <subcellularLocation>
        <location evidence="1">Membrane</location>
        <topology evidence="1">Multi-pass membrane protein</topology>
    </subcellularLocation>
</comment>
<dbReference type="Gene3D" id="1.20.1540.10">
    <property type="entry name" value="Rhomboid-like"/>
    <property type="match status" value="1"/>
</dbReference>
<dbReference type="PANTHER" id="PTHR43731">
    <property type="entry name" value="RHOMBOID PROTEASE"/>
    <property type="match status" value="1"/>
</dbReference>
<feature type="transmembrane region" description="Helical" evidence="7">
    <location>
        <begin position="95"/>
        <end position="114"/>
    </location>
</feature>
<gene>
    <name evidence="9" type="ORF">AB986_17880</name>
</gene>
<dbReference type="EMBL" id="LELK01000006">
    <property type="protein sequence ID" value="KMM36315.1"/>
    <property type="molecule type" value="Genomic_DNA"/>
</dbReference>
<sequence>MFLRNEDFRSFIRYYPIISILIGIHILLFIMVNLFGTYSIFNLGVGSNRAIEAGQYWRLITPIFLHAGFAHVLFNSFSLYLFGPALEQMLGKVKFLIGYFGAGIIANIATFYLQDSTFSHVGASGAIFGLFGIYFYMAFYRKELIDQANSQLILMILGIGLVMTFISPNINVLGHLFGFLAGAALAPILLIGAKPYINRGMIRVRRAADTSGDIRFKPNRWQKRRIRSGSGAGSKIIWGIFIVLVALGFIVRYF</sequence>
<dbReference type="Pfam" id="PF01694">
    <property type="entry name" value="Rhomboid"/>
    <property type="match status" value="1"/>
</dbReference>
<evidence type="ECO:0000259" key="8">
    <source>
        <dbReference type="Pfam" id="PF01694"/>
    </source>
</evidence>
<evidence type="ECO:0000256" key="4">
    <source>
        <dbReference type="ARBA" id="ARBA00022801"/>
    </source>
</evidence>
<proteinExistence type="inferred from homology"/>
<accession>A0A0J6CT96</accession>
<dbReference type="Proteomes" id="UP000035996">
    <property type="component" value="Unassembled WGS sequence"/>
</dbReference>
<dbReference type="RefSeq" id="WP_048312997.1">
    <property type="nucleotide sequence ID" value="NZ_CP119526.1"/>
</dbReference>
<dbReference type="InterPro" id="IPR035952">
    <property type="entry name" value="Rhomboid-like_sf"/>
</dbReference>
<comment type="caution">
    <text evidence="9">The sequence shown here is derived from an EMBL/GenBank/DDBJ whole genome shotgun (WGS) entry which is preliminary data.</text>
</comment>
<dbReference type="AlphaFoldDB" id="A0A0J6CT96"/>
<dbReference type="PATRIC" id="fig|157733.3.peg.2040"/>
<feature type="domain" description="Peptidase S54 rhomboid" evidence="8">
    <location>
        <begin position="54"/>
        <end position="190"/>
    </location>
</feature>
<evidence type="ECO:0000256" key="6">
    <source>
        <dbReference type="ARBA" id="ARBA00023136"/>
    </source>
</evidence>
<evidence type="ECO:0000256" key="7">
    <source>
        <dbReference type="SAM" id="Phobius"/>
    </source>
</evidence>
<reference evidence="9" key="1">
    <citation type="submission" date="2015-06" db="EMBL/GenBank/DDBJ databases">
        <authorList>
            <person name="Liu B."/>
            <person name="Wang J."/>
            <person name="Zhu Y."/>
            <person name="Liu G."/>
            <person name="Chen Q."/>
            <person name="Zheng C."/>
            <person name="Che J."/>
            <person name="Ge C."/>
            <person name="Shi H."/>
            <person name="Pan Z."/>
            <person name="Liu X."/>
        </authorList>
    </citation>
    <scope>NUCLEOTIDE SEQUENCE [LARGE SCALE GENOMIC DNA]</scope>
    <source>
        <strain evidence="9">DSM 16346</strain>
    </source>
</reference>
<feature type="transmembrane region" description="Helical" evidence="7">
    <location>
        <begin position="232"/>
        <end position="251"/>
    </location>
</feature>
<feature type="transmembrane region" description="Helical" evidence="7">
    <location>
        <begin position="56"/>
        <end position="83"/>
    </location>
</feature>
<keyword evidence="3 7" id="KW-0812">Transmembrane</keyword>
<evidence type="ECO:0000313" key="10">
    <source>
        <dbReference type="Proteomes" id="UP000035996"/>
    </source>
</evidence>
<organism evidence="9 10">
    <name type="scientific">Guptibacillus hwajinpoensis</name>
    <dbReference type="NCBI Taxonomy" id="208199"/>
    <lineage>
        <taxon>Bacteria</taxon>
        <taxon>Bacillati</taxon>
        <taxon>Bacillota</taxon>
        <taxon>Bacilli</taxon>
        <taxon>Bacillales</taxon>
        <taxon>Guptibacillaceae</taxon>
        <taxon>Guptibacillus</taxon>
    </lineage>
</organism>
<keyword evidence="6 7" id="KW-0472">Membrane</keyword>
<dbReference type="InterPro" id="IPR050925">
    <property type="entry name" value="Rhomboid_protease_S54"/>
</dbReference>
<feature type="transmembrane region" description="Helical" evidence="7">
    <location>
        <begin position="152"/>
        <end position="170"/>
    </location>
</feature>
<evidence type="ECO:0000256" key="3">
    <source>
        <dbReference type="ARBA" id="ARBA00022692"/>
    </source>
</evidence>
<comment type="similarity">
    <text evidence="2">Belongs to the peptidase S54 family.</text>
</comment>
<evidence type="ECO:0000256" key="1">
    <source>
        <dbReference type="ARBA" id="ARBA00004141"/>
    </source>
</evidence>
<evidence type="ECO:0000256" key="5">
    <source>
        <dbReference type="ARBA" id="ARBA00022989"/>
    </source>
</evidence>
<feature type="transmembrane region" description="Helical" evidence="7">
    <location>
        <begin position="12"/>
        <end position="36"/>
    </location>
</feature>
<dbReference type="InterPro" id="IPR022764">
    <property type="entry name" value="Peptidase_S54_rhomboid_dom"/>
</dbReference>
<dbReference type="OrthoDB" id="9813074at2"/>
<keyword evidence="4" id="KW-0378">Hydrolase</keyword>